<dbReference type="EMBL" id="QENQ01000001">
    <property type="protein sequence ID" value="PVX29803.1"/>
    <property type="molecule type" value="Genomic_DNA"/>
</dbReference>
<comment type="caution">
    <text evidence="2">The sequence shown here is derived from an EMBL/GenBank/DDBJ whole genome shotgun (WGS) entry which is preliminary data.</text>
</comment>
<feature type="chain" id="PRO_5015624426" evidence="1">
    <location>
        <begin position="32"/>
        <end position="130"/>
    </location>
</feature>
<proteinExistence type="predicted"/>
<dbReference type="OrthoDB" id="8482143at2"/>
<accession>A0A2U0SEL2</accession>
<keyword evidence="3" id="KW-1185">Reference proteome</keyword>
<dbReference type="PROSITE" id="PS51257">
    <property type="entry name" value="PROKAR_LIPOPROTEIN"/>
    <property type="match status" value="1"/>
</dbReference>
<organism evidence="2 3">
    <name type="scientific">Sphingomonas pokkalii</name>
    <dbReference type="NCBI Taxonomy" id="2175090"/>
    <lineage>
        <taxon>Bacteria</taxon>
        <taxon>Pseudomonadati</taxon>
        <taxon>Pseudomonadota</taxon>
        <taxon>Alphaproteobacteria</taxon>
        <taxon>Sphingomonadales</taxon>
        <taxon>Sphingomonadaceae</taxon>
        <taxon>Sphingomonas</taxon>
    </lineage>
</organism>
<gene>
    <name evidence="2" type="ORF">DD559_11085</name>
</gene>
<sequence>MNAMRIAKPSAPLVALLLAACSGTVPTARPAAPLPAPGRVPVPEQPANLAPIRGLNATQLLARFGQPRLDVTEGKGRKLQFVGPICVLDAYLYPPERGSGAATVTWVDARQRDGSPLDQASCVAALGKRK</sequence>
<keyword evidence="1" id="KW-0732">Signal</keyword>
<evidence type="ECO:0000313" key="2">
    <source>
        <dbReference type="EMBL" id="PVX29803.1"/>
    </source>
</evidence>
<reference evidence="2 3" key="1">
    <citation type="submission" date="2018-05" db="EMBL/GenBank/DDBJ databases">
        <title>Description of Sphingomonas pokkalii sp nov, isolated from the rhizosphere of saline tolerant pokkali rice and its draft genome analysis.</title>
        <authorList>
            <person name="Menon R."/>
            <person name="Kumari S."/>
            <person name="Rameshkumar N."/>
        </authorList>
    </citation>
    <scope>NUCLEOTIDE SEQUENCE [LARGE SCALE GENOMIC DNA]</scope>
    <source>
        <strain evidence="2 3">L3B27</strain>
    </source>
</reference>
<feature type="signal peptide" evidence="1">
    <location>
        <begin position="1"/>
        <end position="31"/>
    </location>
</feature>
<evidence type="ECO:0000313" key="3">
    <source>
        <dbReference type="Proteomes" id="UP000245890"/>
    </source>
</evidence>
<name>A0A2U0SEL2_9SPHN</name>
<dbReference type="AlphaFoldDB" id="A0A2U0SEL2"/>
<dbReference type="Proteomes" id="UP000245890">
    <property type="component" value="Unassembled WGS sequence"/>
</dbReference>
<protein>
    <submittedName>
        <fullName evidence="2">Uncharacterized protein</fullName>
    </submittedName>
</protein>
<evidence type="ECO:0000256" key="1">
    <source>
        <dbReference type="SAM" id="SignalP"/>
    </source>
</evidence>